<evidence type="ECO:0000313" key="2">
    <source>
        <dbReference type="Proteomes" id="UP000276133"/>
    </source>
</evidence>
<dbReference type="EMBL" id="REGN01001331">
    <property type="protein sequence ID" value="RNA35384.1"/>
    <property type="molecule type" value="Genomic_DNA"/>
</dbReference>
<proteinExistence type="predicted"/>
<sequence>MMLISPVSLNDIKKKCPFHSYAILLKFSKFGSSQIDFKFFSAYALNISPKSWLTNLHTVDFEIILAFVFLENMQGYCIYKRNGTNDHSLNAPSALIFGLKQSNNNLNQTN</sequence>
<reference evidence="1 2" key="1">
    <citation type="journal article" date="2018" name="Sci. Rep.">
        <title>Genomic signatures of local adaptation to the degree of environmental predictability in rotifers.</title>
        <authorList>
            <person name="Franch-Gras L."/>
            <person name="Hahn C."/>
            <person name="Garcia-Roger E.M."/>
            <person name="Carmona M.J."/>
            <person name="Serra M."/>
            <person name="Gomez A."/>
        </authorList>
    </citation>
    <scope>NUCLEOTIDE SEQUENCE [LARGE SCALE GENOMIC DNA]</scope>
    <source>
        <strain evidence="1">HYR1</strain>
    </source>
</reference>
<organism evidence="1 2">
    <name type="scientific">Brachionus plicatilis</name>
    <name type="common">Marine rotifer</name>
    <name type="synonym">Brachionus muelleri</name>
    <dbReference type="NCBI Taxonomy" id="10195"/>
    <lineage>
        <taxon>Eukaryota</taxon>
        <taxon>Metazoa</taxon>
        <taxon>Spiralia</taxon>
        <taxon>Gnathifera</taxon>
        <taxon>Rotifera</taxon>
        <taxon>Eurotatoria</taxon>
        <taxon>Monogononta</taxon>
        <taxon>Pseudotrocha</taxon>
        <taxon>Ploima</taxon>
        <taxon>Brachionidae</taxon>
        <taxon>Brachionus</taxon>
    </lineage>
</organism>
<comment type="caution">
    <text evidence="1">The sequence shown here is derived from an EMBL/GenBank/DDBJ whole genome shotgun (WGS) entry which is preliminary data.</text>
</comment>
<gene>
    <name evidence="1" type="ORF">BpHYR1_051855</name>
</gene>
<accession>A0A3M7SHN7</accession>
<keyword evidence="2" id="KW-1185">Reference proteome</keyword>
<dbReference type="Proteomes" id="UP000276133">
    <property type="component" value="Unassembled WGS sequence"/>
</dbReference>
<dbReference type="AlphaFoldDB" id="A0A3M7SHN7"/>
<name>A0A3M7SHN7_BRAPC</name>
<evidence type="ECO:0000313" key="1">
    <source>
        <dbReference type="EMBL" id="RNA35384.1"/>
    </source>
</evidence>
<protein>
    <submittedName>
        <fullName evidence="1">Uncharacterized protein</fullName>
    </submittedName>
</protein>